<protein>
    <recommendedName>
        <fullName evidence="3">Outer membrane protein assembly factor BamE</fullName>
    </recommendedName>
</protein>
<dbReference type="PROSITE" id="PS51257">
    <property type="entry name" value="PROKAR_LIPOPROTEIN"/>
    <property type="match status" value="1"/>
</dbReference>
<dbReference type="EMBL" id="JAEKFT010000016">
    <property type="protein sequence ID" value="MBT0962346.1"/>
    <property type="molecule type" value="Genomic_DNA"/>
</dbReference>
<dbReference type="Gene3D" id="3.40.33.10">
    <property type="entry name" value="CAP"/>
    <property type="match status" value="1"/>
</dbReference>
<name>A0A944DC65_DENI1</name>
<evidence type="ECO:0008006" key="3">
    <source>
        <dbReference type="Google" id="ProtNLM"/>
    </source>
</evidence>
<dbReference type="AlphaFoldDB" id="A0A944DC65"/>
<evidence type="ECO:0000313" key="2">
    <source>
        <dbReference type="Proteomes" id="UP000694660"/>
    </source>
</evidence>
<gene>
    <name evidence="1" type="ORF">I8J34_14290</name>
</gene>
<accession>A0A944DC65</accession>
<reference evidence="2" key="1">
    <citation type="journal article" date="2022" name="ISME J.">
        <title>Genetic and phylogenetic analysis of dissimilatory iodate-reducing bacteria identifies potential niches across the world's oceans.</title>
        <authorList>
            <person name="Reyes-Umana V."/>
            <person name="Henning Z."/>
            <person name="Lee K."/>
            <person name="Barnum T.P."/>
            <person name="Coates J.D."/>
        </authorList>
    </citation>
    <scope>NUCLEOTIDE SEQUENCE [LARGE SCALE GENOMIC DNA]</scope>
    <source>
        <strain evidence="2">IR12</strain>
    </source>
</reference>
<dbReference type="Proteomes" id="UP000694660">
    <property type="component" value="Unassembled WGS sequence"/>
</dbReference>
<comment type="caution">
    <text evidence="1">The sequence shown here is derived from an EMBL/GenBank/DDBJ whole genome shotgun (WGS) entry which is preliminary data.</text>
</comment>
<dbReference type="RefSeq" id="WP_214362298.1">
    <property type="nucleotide sequence ID" value="NZ_JAEKFT010000016.1"/>
</dbReference>
<keyword evidence="2" id="KW-1185">Reference proteome</keyword>
<organism evidence="1 2">
    <name type="scientific">Denitromonas iodatirespirans</name>
    <dbReference type="NCBI Taxonomy" id="2795389"/>
    <lineage>
        <taxon>Bacteria</taxon>
        <taxon>Pseudomonadati</taxon>
        <taxon>Pseudomonadota</taxon>
        <taxon>Betaproteobacteria</taxon>
        <taxon>Rhodocyclales</taxon>
        <taxon>Zoogloeaceae</taxon>
        <taxon>Denitromonas</taxon>
    </lineage>
</organism>
<evidence type="ECO:0000313" key="1">
    <source>
        <dbReference type="EMBL" id="MBT0962346.1"/>
    </source>
</evidence>
<sequence>MKRGWMLVVVLWLAGCALMPPIVPGQSAAQVRAEQGAPTRILPQADGGELWQYATQPFGTTFIQVKFDAAGQVVDTWDGLAADRLAQIQPGMTLDEVQQRLGPQRSVERFALSGETVYDWNISNSGNPGTATFFNVHFRDDRVVRTSTTYQFPRDGSFFGGFGIHGGSGMGVGINIGIGVR</sequence>
<proteinExistence type="predicted"/>
<dbReference type="InterPro" id="IPR035940">
    <property type="entry name" value="CAP_sf"/>
</dbReference>